<reference evidence="4" key="1">
    <citation type="submission" date="2025-08" db="UniProtKB">
        <authorList>
            <consortium name="RefSeq"/>
        </authorList>
    </citation>
    <scope>IDENTIFICATION</scope>
    <source>
        <strain evidence="4">11010-0011.00</strain>
        <tissue evidence="4">Whole body</tissue>
    </source>
</reference>
<feature type="compositionally biased region" description="Basic and acidic residues" evidence="1">
    <location>
        <begin position="1161"/>
        <end position="1190"/>
    </location>
</feature>
<feature type="compositionally biased region" description="Polar residues" evidence="1">
    <location>
        <begin position="202"/>
        <end position="218"/>
    </location>
</feature>
<evidence type="ECO:0000259" key="2">
    <source>
        <dbReference type="Pfam" id="PF15866"/>
    </source>
</evidence>
<dbReference type="OrthoDB" id="7736976at2759"/>
<name>A0A6J2TVV6_DROLE</name>
<feature type="compositionally biased region" description="Polar residues" evidence="1">
    <location>
        <begin position="1146"/>
        <end position="1156"/>
    </location>
</feature>
<feature type="compositionally biased region" description="Basic and acidic residues" evidence="1">
    <location>
        <begin position="1114"/>
        <end position="1144"/>
    </location>
</feature>
<feature type="region of interest" description="Disordered" evidence="1">
    <location>
        <begin position="720"/>
        <end position="762"/>
    </location>
</feature>
<dbReference type="Pfam" id="PF15866">
    <property type="entry name" value="DUF4729"/>
    <property type="match status" value="1"/>
</dbReference>
<evidence type="ECO:0000313" key="3">
    <source>
        <dbReference type="Proteomes" id="UP000504634"/>
    </source>
</evidence>
<dbReference type="GeneID" id="115627491"/>
<dbReference type="InterPro" id="IPR031732">
    <property type="entry name" value="DUF4729"/>
</dbReference>
<feature type="compositionally biased region" description="Polar residues" evidence="1">
    <location>
        <begin position="1192"/>
        <end position="1201"/>
    </location>
</feature>
<feature type="compositionally biased region" description="Acidic residues" evidence="1">
    <location>
        <begin position="48"/>
        <end position="57"/>
    </location>
</feature>
<proteinExistence type="predicted"/>
<dbReference type="Proteomes" id="UP000504634">
    <property type="component" value="Unplaced"/>
</dbReference>
<feature type="region of interest" description="Disordered" evidence="1">
    <location>
        <begin position="673"/>
        <end position="705"/>
    </location>
</feature>
<accession>A0A6J2TVV6</accession>
<feature type="region of interest" description="Disordered" evidence="1">
    <location>
        <begin position="1103"/>
        <end position="1229"/>
    </location>
</feature>
<keyword evidence="3" id="KW-1185">Reference proteome</keyword>
<feature type="compositionally biased region" description="Polar residues" evidence="1">
    <location>
        <begin position="315"/>
        <end position="329"/>
    </location>
</feature>
<organism evidence="3 4">
    <name type="scientific">Drosophila lebanonensis</name>
    <name type="common">Fruit fly</name>
    <name type="synonym">Scaptodrosophila lebanonensis</name>
    <dbReference type="NCBI Taxonomy" id="7225"/>
    <lineage>
        <taxon>Eukaryota</taxon>
        <taxon>Metazoa</taxon>
        <taxon>Ecdysozoa</taxon>
        <taxon>Arthropoda</taxon>
        <taxon>Hexapoda</taxon>
        <taxon>Insecta</taxon>
        <taxon>Pterygota</taxon>
        <taxon>Neoptera</taxon>
        <taxon>Endopterygota</taxon>
        <taxon>Diptera</taxon>
        <taxon>Brachycera</taxon>
        <taxon>Muscomorpha</taxon>
        <taxon>Ephydroidea</taxon>
        <taxon>Drosophilidae</taxon>
        <taxon>Scaptodrosophila</taxon>
    </lineage>
</organism>
<gene>
    <name evidence="4" type="primary">LOC115627491</name>
</gene>
<sequence>MEKKFYYPDKIKTHVAAETEAPDTESIQSFDQIIEEEEQSFPQKEQDQPEIDEEDTPANDLALVPSYNNRSITTPEQKSILRGVAGEYLKLVKTIERQIQVASPKPGLSVAAEQCCELARRMKFNEKEKESSMKLSFVELFRRRVQYDRMGVPLSVNEVIYLDDYEREWRHMESILSDSDQYIDDNQPDSSKQAEAIMELGYSSNSVDNDTRPIQTQTHQRKLRPNRQHGHENDRDLFGNESCGCICPNTQRASGGSELAMGGYAERFDLPQNRACGAYQTYSGAPTKPEKHKLYDYTGTNFSPQFHGGRRRQKPGSQENINLSLYPENSNPYEYDRNILLEDGRHLHVHEAHACAPKFDEKKYLDEYEKQLSNEHKERSHNSKVADSSRSHKNDRQHSTGKHRKEYEDARHPTQFPQNTPNSRREYDRQIVMENRPQAHNYFETSNVSEVPNSAPQYPDEYYPLNQNRQTMDQQQQRLPDYVDERNASTYYNRHHVGRQEKQLKKEQRNQMKPQEKGQSESGDRLHHQRSLHCSERRNSSGLYDSKQSERIYKDLSEEKEHQLSQYVEAKYSAECQRNPNEVSKDQAMELNCNASRSHRRQYCGQSEKEKPEYEKCLLGKEHPPVDGLQGSYIARHLERASVQPPIERQLANAWTESEPVSFKNRRHCNDEHCSAKHTTDNKEIQSYRVEEDRTKPHISYQSSRPNLYDQPACLCQSPVFTHQSPQRHRKDSNRSLSAIEKPTPVPSRAASPSSSTHSDVPSDYRDCLVYAKKRTIPLSRSPSTDQPWMTMERSPVAPTTCQESAAQPDKGMPLSYSCTPCPCAERQVKQNQQQHVPQNKQMWQMTCGVNRQSLPSHICELCRQRSSSMVGSLYQNHSSPIANIQISHRNHPPPPSCPVHPSHPNCSAGIAYRSSRSSPLECKKCQLQISPPKCCCMPHPSWPLTMIPPSTPCGCGTSKLSDCNCDGNNYRNRSNHVKDMNRFRKEVVAHSLLVEGHALPPPRLHESPDQALASSSRRTGHARIKAGEVKCKYETEEGKQQNKLPPYELHSVEAMSRIATEKRQHQHCRFKDLVSEECFDSQSDSQSEQVLHRFKVLWPPMLGSSAKKGANKQRPEKGHSKSTAKRTDERRSQGKPTRSEKKNGASHTIGDQIQTLLAPPEKRELPPLHNSSDESRTARSNHPEGHESEQDTSLNYASQVESDELAHRRAVTTKNKTKPDKFRPPFDLTPDRLTALLKAVPKKSCIKKRHEPRPCDSGSELDPPHEKTEQAYDADSDTLSDGTIAARRARGDRLMALASCNSLTKVWHLAEDYDHTNGYMPQITGGLYSNWDKLKYLPIDVMHAGFAGQPILDANAQRTAPQRGAYFAREFAKLTKEQREQDIALRMGQLRLFQHASDVNYMRCLSKNGALDWQQLNAHDIDSVRHSCPLNGSTCPPQLNEKLLSHFICEHLDEPGMELREIFEHERLLLIFSPRSFQYGINACMSVLAYGGIRGYSNTLPIMRYMPVYNAGLSEQFAHFTGHLPLLVMICRARLSELNCGKRVRFKDESRPAAEPQRKCQNISDFDEDDEEDVLCLWIASMDLPQPLHVMMTVFNRRLDVTRSSIMQVRGLCKSHRCHDFVHTSSHYMRLSESDLRVLTNESLEPLYLEVSVREYAANYPLIDKTPCQQIT</sequence>
<feature type="compositionally biased region" description="Basic and acidic residues" evidence="1">
    <location>
        <begin position="372"/>
        <end position="381"/>
    </location>
</feature>
<protein>
    <submittedName>
        <fullName evidence="4">Uncharacterized protein LOC115627491 isoform X1</fullName>
    </submittedName>
</protein>
<feature type="domain" description="DUF4729" evidence="2">
    <location>
        <begin position="1428"/>
        <end position="1642"/>
    </location>
</feature>
<dbReference type="RefSeq" id="XP_030379037.1">
    <property type="nucleotide sequence ID" value="XM_030523177.1"/>
</dbReference>
<feature type="region of interest" description="Disordered" evidence="1">
    <location>
        <begin position="491"/>
        <end position="548"/>
    </location>
</feature>
<feature type="compositionally biased region" description="Low complexity" evidence="1">
    <location>
        <begin position="747"/>
        <end position="760"/>
    </location>
</feature>
<feature type="compositionally biased region" description="Basic and acidic residues" evidence="1">
    <location>
        <begin position="387"/>
        <end position="398"/>
    </location>
</feature>
<feature type="region of interest" description="Disordered" evidence="1">
    <location>
        <begin position="1246"/>
        <end position="1281"/>
    </location>
</feature>
<evidence type="ECO:0000313" key="4">
    <source>
        <dbReference type="RefSeq" id="XP_030379037.1"/>
    </source>
</evidence>
<feature type="compositionally biased region" description="Basic and acidic residues" evidence="1">
    <location>
        <begin position="673"/>
        <end position="696"/>
    </location>
</feature>
<feature type="region of interest" description="Disordered" evidence="1">
    <location>
        <begin position="999"/>
        <end position="1025"/>
    </location>
</feature>
<feature type="region of interest" description="Disordered" evidence="1">
    <location>
        <begin position="202"/>
        <end position="235"/>
    </location>
</feature>
<evidence type="ECO:0000256" key="1">
    <source>
        <dbReference type="SAM" id="MobiDB-lite"/>
    </source>
</evidence>
<feature type="compositionally biased region" description="Basic and acidic residues" evidence="1">
    <location>
        <begin position="498"/>
        <end position="526"/>
    </location>
</feature>
<feature type="region of interest" description="Disordered" evidence="1">
    <location>
        <begin position="301"/>
        <end position="329"/>
    </location>
</feature>
<feature type="region of interest" description="Disordered" evidence="1">
    <location>
        <begin position="35"/>
        <end position="60"/>
    </location>
</feature>
<feature type="region of interest" description="Disordered" evidence="1">
    <location>
        <begin position="372"/>
        <end position="425"/>
    </location>
</feature>
<feature type="compositionally biased region" description="Basic residues" evidence="1">
    <location>
        <begin position="219"/>
        <end position="228"/>
    </location>
</feature>